<proteinExistence type="predicted"/>
<organism evidence="2 3">
    <name type="scientific">Cichlidogyrus casuarinus</name>
    <dbReference type="NCBI Taxonomy" id="1844966"/>
    <lineage>
        <taxon>Eukaryota</taxon>
        <taxon>Metazoa</taxon>
        <taxon>Spiralia</taxon>
        <taxon>Lophotrochozoa</taxon>
        <taxon>Platyhelminthes</taxon>
        <taxon>Monogenea</taxon>
        <taxon>Monopisthocotylea</taxon>
        <taxon>Dactylogyridea</taxon>
        <taxon>Ancyrocephalidae</taxon>
        <taxon>Cichlidogyrus</taxon>
    </lineage>
</organism>
<keyword evidence="1" id="KW-0732">Signal</keyword>
<dbReference type="AlphaFoldDB" id="A0ABD2PUI5"/>
<dbReference type="EMBL" id="JBJKFK010002556">
    <property type="protein sequence ID" value="KAL3310929.1"/>
    <property type="molecule type" value="Genomic_DNA"/>
</dbReference>
<dbReference type="Proteomes" id="UP001626550">
    <property type="component" value="Unassembled WGS sequence"/>
</dbReference>
<evidence type="ECO:0000313" key="3">
    <source>
        <dbReference type="Proteomes" id="UP001626550"/>
    </source>
</evidence>
<feature type="chain" id="PRO_5044832764" evidence="1">
    <location>
        <begin position="27"/>
        <end position="60"/>
    </location>
</feature>
<reference evidence="2 3" key="1">
    <citation type="submission" date="2024-11" db="EMBL/GenBank/DDBJ databases">
        <title>Adaptive evolution of stress response genes in parasites aligns with host niche diversity.</title>
        <authorList>
            <person name="Hahn C."/>
            <person name="Resl P."/>
        </authorList>
    </citation>
    <scope>NUCLEOTIDE SEQUENCE [LARGE SCALE GENOMIC DNA]</scope>
    <source>
        <strain evidence="2">EGGRZ-B1_66</strain>
        <tissue evidence="2">Body</tissue>
    </source>
</reference>
<accession>A0ABD2PUI5</accession>
<sequence length="60" mass="6899">MFASNKFSVLIMVITVLLGLLVVAEAKMYDIEYPAHYVKRANILRLGKRASLPEAYEDYY</sequence>
<evidence type="ECO:0000256" key="1">
    <source>
        <dbReference type="SAM" id="SignalP"/>
    </source>
</evidence>
<protein>
    <submittedName>
        <fullName evidence="2">Uncharacterized protein</fullName>
    </submittedName>
</protein>
<evidence type="ECO:0000313" key="2">
    <source>
        <dbReference type="EMBL" id="KAL3310929.1"/>
    </source>
</evidence>
<feature type="signal peptide" evidence="1">
    <location>
        <begin position="1"/>
        <end position="26"/>
    </location>
</feature>
<gene>
    <name evidence="2" type="ORF">Ciccas_010497</name>
</gene>
<keyword evidence="3" id="KW-1185">Reference proteome</keyword>
<comment type="caution">
    <text evidence="2">The sequence shown here is derived from an EMBL/GenBank/DDBJ whole genome shotgun (WGS) entry which is preliminary data.</text>
</comment>
<name>A0ABD2PUI5_9PLAT</name>